<protein>
    <submittedName>
        <fullName evidence="1">26141_t:CDS:1</fullName>
    </submittedName>
</protein>
<reference evidence="1" key="1">
    <citation type="submission" date="2021-06" db="EMBL/GenBank/DDBJ databases">
        <authorList>
            <person name="Kallberg Y."/>
            <person name="Tangrot J."/>
            <person name="Rosling A."/>
        </authorList>
    </citation>
    <scope>NUCLEOTIDE SEQUENCE</scope>
    <source>
        <strain evidence="1">MA461A</strain>
    </source>
</reference>
<accession>A0ACA9QHH3</accession>
<proteinExistence type="predicted"/>
<gene>
    <name evidence="1" type="ORF">RPERSI_LOCUS14390</name>
</gene>
<organism evidence="1 2">
    <name type="scientific">Racocetra persica</name>
    <dbReference type="NCBI Taxonomy" id="160502"/>
    <lineage>
        <taxon>Eukaryota</taxon>
        <taxon>Fungi</taxon>
        <taxon>Fungi incertae sedis</taxon>
        <taxon>Mucoromycota</taxon>
        <taxon>Glomeromycotina</taxon>
        <taxon>Glomeromycetes</taxon>
        <taxon>Diversisporales</taxon>
        <taxon>Gigasporaceae</taxon>
        <taxon>Racocetra</taxon>
    </lineage>
</organism>
<evidence type="ECO:0000313" key="2">
    <source>
        <dbReference type="Proteomes" id="UP000789920"/>
    </source>
</evidence>
<feature type="non-terminal residue" evidence="1">
    <location>
        <position position="191"/>
    </location>
</feature>
<evidence type="ECO:0000313" key="1">
    <source>
        <dbReference type="EMBL" id="CAG8752976.1"/>
    </source>
</evidence>
<name>A0ACA9QHH3_9GLOM</name>
<feature type="non-terminal residue" evidence="1">
    <location>
        <position position="1"/>
    </location>
</feature>
<comment type="caution">
    <text evidence="1">The sequence shown here is derived from an EMBL/GenBank/DDBJ whole genome shotgun (WGS) entry which is preliminary data.</text>
</comment>
<dbReference type="Proteomes" id="UP000789920">
    <property type="component" value="Unassembled WGS sequence"/>
</dbReference>
<keyword evidence="2" id="KW-1185">Reference proteome</keyword>
<sequence length="191" mass="21873">NIELSTCTCFIGSSGVLCKHQGTVATRYNIGLLNFLHSLTPADHAHFAYIAHEITANDFSFYASLHMHANNQLEHHTHNDNKPLNSISQMNNQTQELEELNVDQITVSENNLDFFESFIEMVKHNYENGGSQLQHTFKNGTKIHVQVELVKRRKTNKENIDSQVIPARKIRTVDKKIHNLSQNIKKIIELK</sequence>
<dbReference type="EMBL" id="CAJVQC010033084">
    <property type="protein sequence ID" value="CAG8752976.1"/>
    <property type="molecule type" value="Genomic_DNA"/>
</dbReference>